<dbReference type="AlphaFoldDB" id="A0A1M4U0S3"/>
<dbReference type="Gene3D" id="3.40.50.150">
    <property type="entry name" value="Vaccinia Virus protein VP39"/>
    <property type="match status" value="1"/>
</dbReference>
<accession>A0A1M4U0S3</accession>
<reference evidence="2" key="1">
    <citation type="submission" date="2016-11" db="EMBL/GenBank/DDBJ databases">
        <authorList>
            <person name="Varghese N."/>
            <person name="Submissions S."/>
        </authorList>
    </citation>
    <scope>NUCLEOTIDE SEQUENCE [LARGE SCALE GENOMIC DNA]</scope>
    <source>
        <strain evidence="2">DSM 11792</strain>
    </source>
</reference>
<protein>
    <submittedName>
        <fullName evidence="1">Putative SAM-dependent methyltransferase</fullName>
    </submittedName>
</protein>
<gene>
    <name evidence="1" type="ORF">SAMN02745218_00371</name>
</gene>
<evidence type="ECO:0000313" key="1">
    <source>
        <dbReference type="EMBL" id="SHE50328.1"/>
    </source>
</evidence>
<dbReference type="Pfam" id="PF04445">
    <property type="entry name" value="SAM_MT"/>
    <property type="match status" value="1"/>
</dbReference>
<evidence type="ECO:0000313" key="2">
    <source>
        <dbReference type="Proteomes" id="UP000184196"/>
    </source>
</evidence>
<name>A0A1M4U0S3_9FIRM</name>
<sequence>MQATYVVTTGHRSGAPELELAARLSLWLGVPLVPRRGLSIPALINKYKISGVLVVSNRRVSFFCNGEELFWHPSMAKLRIKEIKAGKTDWMIEAMGLQPGGWVLDCTLGLGTDAIVASFVVGNQGRVVGVESSPVLAVLVQHGLKTYRDHVSRELLAAMARIEVVCADHLSYLKNLASESFDVVYFDPMFRKPLQKSKAIGPVRLVANPAPLSIQAVEEAIRVARRRVVMKETRDSGEFARLGFTRVLGGKYSPVAYGIIEKKGGTD</sequence>
<dbReference type="Proteomes" id="UP000184196">
    <property type="component" value="Unassembled WGS sequence"/>
</dbReference>
<dbReference type="InterPro" id="IPR007536">
    <property type="entry name" value="16SrRNA_methylTrfase_J"/>
</dbReference>
<dbReference type="CDD" id="cd02440">
    <property type="entry name" value="AdoMet_MTases"/>
    <property type="match status" value="1"/>
</dbReference>
<organism evidence="1 2">
    <name type="scientific">Desulfofundulus australicus DSM 11792</name>
    <dbReference type="NCBI Taxonomy" id="1121425"/>
    <lineage>
        <taxon>Bacteria</taxon>
        <taxon>Bacillati</taxon>
        <taxon>Bacillota</taxon>
        <taxon>Clostridia</taxon>
        <taxon>Eubacteriales</taxon>
        <taxon>Peptococcaceae</taxon>
        <taxon>Desulfofundulus</taxon>
    </lineage>
</organism>
<keyword evidence="2" id="KW-1185">Reference proteome</keyword>
<dbReference type="EMBL" id="FQUW01000006">
    <property type="protein sequence ID" value="SHE50328.1"/>
    <property type="molecule type" value="Genomic_DNA"/>
</dbReference>
<dbReference type="InterPro" id="IPR029063">
    <property type="entry name" value="SAM-dependent_MTases_sf"/>
</dbReference>
<dbReference type="SUPFAM" id="SSF53335">
    <property type="entry name" value="S-adenosyl-L-methionine-dependent methyltransferases"/>
    <property type="match status" value="1"/>
</dbReference>
<keyword evidence="1" id="KW-0489">Methyltransferase</keyword>
<dbReference type="OrthoDB" id="1653798at2"/>
<dbReference type="PANTHER" id="PTHR36112:SF1">
    <property type="entry name" value="RIBOSOMAL RNA SMALL SUBUNIT METHYLTRANSFERASE J"/>
    <property type="match status" value="1"/>
</dbReference>
<dbReference type="RefSeq" id="WP_083543035.1">
    <property type="nucleotide sequence ID" value="NZ_FQUW01000006.1"/>
</dbReference>
<dbReference type="PANTHER" id="PTHR36112">
    <property type="entry name" value="RIBOSOMAL RNA SMALL SUBUNIT METHYLTRANSFERASE J"/>
    <property type="match status" value="1"/>
</dbReference>
<proteinExistence type="predicted"/>
<dbReference type="GO" id="GO:0008990">
    <property type="term" value="F:rRNA (guanine-N2-)-methyltransferase activity"/>
    <property type="evidence" value="ECO:0007669"/>
    <property type="project" value="InterPro"/>
</dbReference>
<keyword evidence="1" id="KW-0808">Transferase</keyword>